<reference evidence="4 5" key="1">
    <citation type="submission" date="2019-06" db="EMBL/GenBank/DDBJ databases">
        <title>Draft genome sequence of the filamentous fungus Phialemoniopsis curvata isolated from diesel fuel.</title>
        <authorList>
            <person name="Varaljay V.A."/>
            <person name="Lyon W.J."/>
            <person name="Crouch A.L."/>
            <person name="Drake C.E."/>
            <person name="Hollomon J.M."/>
            <person name="Nadeau L.J."/>
            <person name="Nunn H.S."/>
            <person name="Stevenson B.S."/>
            <person name="Bojanowski C.L."/>
            <person name="Crookes-Goodson W.J."/>
        </authorList>
    </citation>
    <scope>NUCLEOTIDE SEQUENCE [LARGE SCALE GENOMIC DNA]</scope>
    <source>
        <strain evidence="4 5">D216</strain>
    </source>
</reference>
<dbReference type="SMART" id="SM00257">
    <property type="entry name" value="LysM"/>
    <property type="match status" value="1"/>
</dbReference>
<comment type="caution">
    <text evidence="4">The sequence shown here is derived from an EMBL/GenBank/DDBJ whole genome shotgun (WGS) entry which is preliminary data.</text>
</comment>
<feature type="compositionally biased region" description="Basic and acidic residues" evidence="1">
    <location>
        <begin position="1"/>
        <end position="15"/>
    </location>
</feature>
<dbReference type="STRING" id="1093900.A0A507B2M5"/>
<name>A0A507B2M5_9PEZI</name>
<feature type="domain" description="LysM" evidence="3">
    <location>
        <begin position="146"/>
        <end position="190"/>
    </location>
</feature>
<dbReference type="Pfam" id="PF01476">
    <property type="entry name" value="LysM"/>
    <property type="match status" value="1"/>
</dbReference>
<proteinExistence type="predicted"/>
<keyword evidence="2" id="KW-1133">Transmembrane helix</keyword>
<dbReference type="RefSeq" id="XP_030994685.1">
    <property type="nucleotide sequence ID" value="XM_031141272.1"/>
</dbReference>
<dbReference type="GeneID" id="41974066"/>
<dbReference type="InParanoid" id="A0A507B2M5"/>
<evidence type="ECO:0000259" key="3">
    <source>
        <dbReference type="PROSITE" id="PS51782"/>
    </source>
</evidence>
<dbReference type="Gene3D" id="3.10.350.10">
    <property type="entry name" value="LysM domain"/>
    <property type="match status" value="1"/>
</dbReference>
<dbReference type="OrthoDB" id="2107166at2759"/>
<dbReference type="CDD" id="cd00118">
    <property type="entry name" value="LysM"/>
    <property type="match status" value="1"/>
</dbReference>
<feature type="region of interest" description="Disordered" evidence="1">
    <location>
        <begin position="41"/>
        <end position="99"/>
    </location>
</feature>
<sequence length="197" mass="21366">MGRYSHYDTDEERLPENMTRIGYDADTQVYTYRDESDGSIWEGAPGSRYGQMHRVSGGPPASHDHGGDGANNPPPYSDTHHTGTTYADYVDGGGSSQPHRSWRQENMPLLNFFLIIGLFLLAVFYFMGVSFSGGGTTKPMCGDGQAEYEVRRGDTCWAIAETRGMSVQELTGLNPGVDCDKLGVGSVLCLPGKAPAV</sequence>
<evidence type="ECO:0000256" key="1">
    <source>
        <dbReference type="SAM" id="MobiDB-lite"/>
    </source>
</evidence>
<dbReference type="InterPro" id="IPR036779">
    <property type="entry name" value="LysM_dom_sf"/>
</dbReference>
<evidence type="ECO:0000313" key="5">
    <source>
        <dbReference type="Proteomes" id="UP000319257"/>
    </source>
</evidence>
<keyword evidence="2" id="KW-0472">Membrane</keyword>
<dbReference type="AlphaFoldDB" id="A0A507B2M5"/>
<organism evidence="4 5">
    <name type="scientific">Thyridium curvatum</name>
    <dbReference type="NCBI Taxonomy" id="1093900"/>
    <lineage>
        <taxon>Eukaryota</taxon>
        <taxon>Fungi</taxon>
        <taxon>Dikarya</taxon>
        <taxon>Ascomycota</taxon>
        <taxon>Pezizomycotina</taxon>
        <taxon>Sordariomycetes</taxon>
        <taxon>Sordariomycetidae</taxon>
        <taxon>Thyridiales</taxon>
        <taxon>Thyridiaceae</taxon>
        <taxon>Thyridium</taxon>
    </lineage>
</organism>
<feature type="region of interest" description="Disordered" evidence="1">
    <location>
        <begin position="1"/>
        <end position="20"/>
    </location>
</feature>
<gene>
    <name evidence="4" type="ORF">E0L32_006619</name>
</gene>
<accession>A0A507B2M5</accession>
<evidence type="ECO:0000313" key="4">
    <source>
        <dbReference type="EMBL" id="TPX12974.1"/>
    </source>
</evidence>
<dbReference type="EMBL" id="SKBQ01000038">
    <property type="protein sequence ID" value="TPX12974.1"/>
    <property type="molecule type" value="Genomic_DNA"/>
</dbReference>
<dbReference type="InterPro" id="IPR018392">
    <property type="entry name" value="LysM"/>
</dbReference>
<dbReference type="PROSITE" id="PS51782">
    <property type="entry name" value="LYSM"/>
    <property type="match status" value="1"/>
</dbReference>
<protein>
    <recommendedName>
        <fullName evidence="3">LysM domain-containing protein</fullName>
    </recommendedName>
</protein>
<keyword evidence="2" id="KW-0812">Transmembrane</keyword>
<keyword evidence="5" id="KW-1185">Reference proteome</keyword>
<dbReference type="Proteomes" id="UP000319257">
    <property type="component" value="Unassembled WGS sequence"/>
</dbReference>
<evidence type="ECO:0000256" key="2">
    <source>
        <dbReference type="SAM" id="Phobius"/>
    </source>
</evidence>
<dbReference type="SUPFAM" id="SSF54106">
    <property type="entry name" value="LysM domain"/>
    <property type="match status" value="1"/>
</dbReference>
<feature type="transmembrane region" description="Helical" evidence="2">
    <location>
        <begin position="109"/>
        <end position="131"/>
    </location>
</feature>